<evidence type="ECO:0000256" key="3">
    <source>
        <dbReference type="ARBA" id="ARBA00022692"/>
    </source>
</evidence>
<keyword evidence="6 10" id="KW-0407">Ion channel</keyword>
<accession>A0ABP8ZBZ0</accession>
<feature type="binding site" evidence="10">
    <location>
        <position position="92"/>
    </location>
    <ligand>
        <name>Na(+)</name>
        <dbReference type="ChEBI" id="CHEBI:29101"/>
        <note>structural</note>
    </ligand>
</feature>
<name>A0ABP8ZBZ0_9MICO</name>
<evidence type="ECO:0000256" key="7">
    <source>
        <dbReference type="ARBA" id="ARBA00035120"/>
    </source>
</evidence>
<evidence type="ECO:0000256" key="9">
    <source>
        <dbReference type="ARBA" id="ARBA00049940"/>
    </source>
</evidence>
<dbReference type="Proteomes" id="UP001500121">
    <property type="component" value="Unassembled WGS sequence"/>
</dbReference>
<feature type="transmembrane region" description="Helical" evidence="10">
    <location>
        <begin position="114"/>
        <end position="136"/>
    </location>
</feature>
<evidence type="ECO:0000256" key="4">
    <source>
        <dbReference type="ARBA" id="ARBA00022989"/>
    </source>
</evidence>
<evidence type="ECO:0000256" key="6">
    <source>
        <dbReference type="ARBA" id="ARBA00023303"/>
    </source>
</evidence>
<keyword evidence="12" id="KW-1185">Reference proteome</keyword>
<comment type="caution">
    <text evidence="11">The sequence shown here is derived from an EMBL/GenBank/DDBJ whole genome shotgun (WGS) entry which is preliminary data.</text>
</comment>
<organism evidence="11 12">
    <name type="scientific">Amnibacterium soli</name>
    <dbReference type="NCBI Taxonomy" id="1282736"/>
    <lineage>
        <taxon>Bacteria</taxon>
        <taxon>Bacillati</taxon>
        <taxon>Actinomycetota</taxon>
        <taxon>Actinomycetes</taxon>
        <taxon>Micrococcales</taxon>
        <taxon>Microbacteriaceae</taxon>
        <taxon>Amnibacterium</taxon>
    </lineage>
</organism>
<dbReference type="InterPro" id="IPR003691">
    <property type="entry name" value="FluC"/>
</dbReference>
<feature type="binding site" evidence="10">
    <location>
        <position position="89"/>
    </location>
    <ligand>
        <name>Na(+)</name>
        <dbReference type="ChEBI" id="CHEBI:29101"/>
        <note>structural</note>
    </ligand>
</feature>
<evidence type="ECO:0000313" key="11">
    <source>
        <dbReference type="EMBL" id="GAA4752517.1"/>
    </source>
</evidence>
<keyword evidence="2 10" id="KW-1003">Cell membrane</keyword>
<sequence>MTVPDPVRAVHLRPAMLAVVAVGGAVGTAAREALALVVPTVGGLPLAILLINLSGAFALGLLLEALLRLGPDTGGRRLARLTLGTGFCGGFTTYSTLTVGTAGLLQDGSTGLGIGYAVGSVLLGAVAAWAGVLVGARGARR</sequence>
<comment type="similarity">
    <text evidence="7 10">Belongs to the fluoride channel Fluc/FEX (TC 1.A.43) family.</text>
</comment>
<keyword evidence="10" id="KW-0915">Sodium</keyword>
<evidence type="ECO:0000313" key="12">
    <source>
        <dbReference type="Proteomes" id="UP001500121"/>
    </source>
</evidence>
<evidence type="ECO:0000256" key="10">
    <source>
        <dbReference type="HAMAP-Rule" id="MF_00454"/>
    </source>
</evidence>
<evidence type="ECO:0000256" key="8">
    <source>
        <dbReference type="ARBA" id="ARBA00035585"/>
    </source>
</evidence>
<dbReference type="Pfam" id="PF02537">
    <property type="entry name" value="CRCB"/>
    <property type="match status" value="1"/>
</dbReference>
<comment type="catalytic activity">
    <reaction evidence="8">
        <text>fluoride(in) = fluoride(out)</text>
        <dbReference type="Rhea" id="RHEA:76159"/>
        <dbReference type="ChEBI" id="CHEBI:17051"/>
    </reaction>
    <physiologicalReaction direction="left-to-right" evidence="8">
        <dbReference type="Rhea" id="RHEA:76160"/>
    </physiologicalReaction>
</comment>
<feature type="transmembrane region" description="Helical" evidence="10">
    <location>
        <begin position="45"/>
        <end position="66"/>
    </location>
</feature>
<keyword evidence="10" id="KW-0479">Metal-binding</keyword>
<evidence type="ECO:0000256" key="5">
    <source>
        <dbReference type="ARBA" id="ARBA00023136"/>
    </source>
</evidence>
<reference evidence="12" key="1">
    <citation type="journal article" date="2019" name="Int. J. Syst. Evol. Microbiol.">
        <title>The Global Catalogue of Microorganisms (GCM) 10K type strain sequencing project: providing services to taxonomists for standard genome sequencing and annotation.</title>
        <authorList>
            <consortium name="The Broad Institute Genomics Platform"/>
            <consortium name="The Broad Institute Genome Sequencing Center for Infectious Disease"/>
            <person name="Wu L."/>
            <person name="Ma J."/>
        </authorList>
    </citation>
    <scope>NUCLEOTIDE SEQUENCE [LARGE SCALE GENOMIC DNA]</scope>
    <source>
        <strain evidence="12">JCM 19015</strain>
    </source>
</reference>
<proteinExistence type="inferred from homology"/>
<keyword evidence="10" id="KW-0813">Transport</keyword>
<keyword evidence="4 10" id="KW-1133">Transmembrane helix</keyword>
<protein>
    <recommendedName>
        <fullName evidence="10">Fluoride-specific ion channel FluC</fullName>
    </recommendedName>
</protein>
<dbReference type="EMBL" id="BAABLP010000006">
    <property type="protein sequence ID" value="GAA4752517.1"/>
    <property type="molecule type" value="Genomic_DNA"/>
</dbReference>
<gene>
    <name evidence="10" type="primary">fluC</name>
    <name evidence="10" type="synonym">crcB</name>
    <name evidence="11" type="ORF">GCM10025783_26680</name>
</gene>
<evidence type="ECO:0000256" key="2">
    <source>
        <dbReference type="ARBA" id="ARBA00022475"/>
    </source>
</evidence>
<comment type="subcellular location">
    <subcellularLocation>
        <location evidence="1 10">Cell membrane</location>
        <topology evidence="1 10">Multi-pass membrane protein</topology>
    </subcellularLocation>
</comment>
<keyword evidence="10" id="KW-0406">Ion transport</keyword>
<evidence type="ECO:0000256" key="1">
    <source>
        <dbReference type="ARBA" id="ARBA00004651"/>
    </source>
</evidence>
<dbReference type="HAMAP" id="MF_00454">
    <property type="entry name" value="FluC"/>
    <property type="match status" value="1"/>
</dbReference>
<keyword evidence="3 10" id="KW-0812">Transmembrane</keyword>
<comment type="activity regulation">
    <text evidence="10">Na(+) is not transported, but it plays an essential structural role and its presence is essential for fluoride channel function.</text>
</comment>
<dbReference type="RefSeq" id="WP_345481772.1">
    <property type="nucleotide sequence ID" value="NZ_BAABLP010000006.1"/>
</dbReference>
<keyword evidence="5 10" id="KW-0472">Membrane</keyword>
<feature type="transmembrane region" description="Helical" evidence="10">
    <location>
        <begin position="78"/>
        <end position="102"/>
    </location>
</feature>
<comment type="function">
    <text evidence="9 10">Fluoride-specific ion channel. Important for reducing fluoride concentration in the cell, thus reducing its toxicity.</text>
</comment>